<dbReference type="GO" id="GO:0051213">
    <property type="term" value="F:dioxygenase activity"/>
    <property type="evidence" value="ECO:0007669"/>
    <property type="project" value="UniProtKB-KW"/>
</dbReference>
<dbReference type="GO" id="GO:0046872">
    <property type="term" value="F:metal ion binding"/>
    <property type="evidence" value="ECO:0007669"/>
    <property type="project" value="UniProtKB-KW"/>
</dbReference>
<dbReference type="GO" id="GO:0140097">
    <property type="term" value="F:catalytic activity, acting on DNA"/>
    <property type="evidence" value="ECO:0007669"/>
    <property type="project" value="UniProtKB-ARBA"/>
</dbReference>
<evidence type="ECO:0000259" key="9">
    <source>
        <dbReference type="PROSITE" id="PS51471"/>
    </source>
</evidence>
<protein>
    <submittedName>
        <fullName evidence="10">2OG-Fe(II) oxygenase</fullName>
    </submittedName>
</protein>
<dbReference type="AlphaFoldDB" id="A0A1R4HB45"/>
<evidence type="ECO:0000256" key="7">
    <source>
        <dbReference type="ARBA" id="ARBA00023004"/>
    </source>
</evidence>
<dbReference type="RefSeq" id="WP_256969555.1">
    <property type="nucleotide sequence ID" value="NZ_FUKJ01000232.1"/>
</dbReference>
<keyword evidence="8" id="KW-0234">DNA repair</keyword>
<keyword evidence="7" id="KW-0408">Iron</keyword>
<dbReference type="EMBL" id="FUKJ01000232">
    <property type="protein sequence ID" value="SJM93090.1"/>
    <property type="molecule type" value="Genomic_DNA"/>
</dbReference>
<proteinExistence type="predicted"/>
<evidence type="ECO:0000313" key="10">
    <source>
        <dbReference type="EMBL" id="SJM93090.1"/>
    </source>
</evidence>
<evidence type="ECO:0000256" key="4">
    <source>
        <dbReference type="ARBA" id="ARBA00022842"/>
    </source>
</evidence>
<evidence type="ECO:0000256" key="3">
    <source>
        <dbReference type="ARBA" id="ARBA00022763"/>
    </source>
</evidence>
<dbReference type="GO" id="GO:0016705">
    <property type="term" value="F:oxidoreductase activity, acting on paired donors, with incorporation or reduction of molecular oxygen"/>
    <property type="evidence" value="ECO:0007669"/>
    <property type="project" value="UniProtKB-ARBA"/>
</dbReference>
<organism evidence="10 11">
    <name type="scientific">Crenothrix polyspora</name>
    <dbReference type="NCBI Taxonomy" id="360316"/>
    <lineage>
        <taxon>Bacteria</taxon>
        <taxon>Pseudomonadati</taxon>
        <taxon>Pseudomonadota</taxon>
        <taxon>Gammaproteobacteria</taxon>
        <taxon>Methylococcales</taxon>
        <taxon>Crenotrichaceae</taxon>
        <taxon>Crenothrix</taxon>
    </lineage>
</organism>
<dbReference type="FunFam" id="2.60.120.590:FF:000004">
    <property type="entry name" value="DNA oxidative demethylase ALKBH2"/>
    <property type="match status" value="1"/>
</dbReference>
<dbReference type="PROSITE" id="PS51471">
    <property type="entry name" value="FE2OG_OXY"/>
    <property type="match status" value="1"/>
</dbReference>
<evidence type="ECO:0000256" key="2">
    <source>
        <dbReference type="ARBA" id="ARBA00022723"/>
    </source>
</evidence>
<keyword evidence="2" id="KW-0479">Metal-binding</keyword>
<dbReference type="GO" id="GO:0032451">
    <property type="term" value="F:demethylase activity"/>
    <property type="evidence" value="ECO:0007669"/>
    <property type="project" value="UniProtKB-ARBA"/>
</dbReference>
<dbReference type="InterPro" id="IPR005123">
    <property type="entry name" value="Oxoglu/Fe-dep_dioxygenase_dom"/>
</dbReference>
<dbReference type="PANTHER" id="PTHR31212">
    <property type="entry name" value="ALPHA-KETOGLUTARATE-DEPENDENT DIOXYGENASE ALKB HOMOLOG 3"/>
    <property type="match status" value="1"/>
</dbReference>
<gene>
    <name evidence="10" type="ORF">CRENPOLYSF2_3070014</name>
</gene>
<evidence type="ECO:0000256" key="1">
    <source>
        <dbReference type="ARBA" id="ARBA00001954"/>
    </source>
</evidence>
<dbReference type="InterPro" id="IPR027450">
    <property type="entry name" value="AlkB-like"/>
</dbReference>
<sequence length="232" mass="26689">MTQQLSLSAFDDSCQGLNLAPYDGELALVSQFYEPHHADALFAQLKTEIAWQEEEVLIVGKPCKVPRLMAWYGDALAYYQYSGVNHQPLPWTVELLAIREKVQQHCGADFNSVLLNLYRDGQDSMGCHSDDEKELGDNPVIASLSLGDERMFKLHHKTRKITLNVVLGHGDLLVMAGTLQHHWRHSVPKTKQPKTARINLTFRKIYLEFHYRTLFENHLIFFNNLINLRIFV</sequence>
<evidence type="ECO:0000256" key="5">
    <source>
        <dbReference type="ARBA" id="ARBA00022964"/>
    </source>
</evidence>
<keyword evidence="6" id="KW-0560">Oxidoreductase</keyword>
<dbReference type="PANTHER" id="PTHR31212:SF4">
    <property type="entry name" value="ALPHA-KETOGLUTARATE-DEPENDENT DIOXYGENASE ALKB HOMOLOG 3"/>
    <property type="match status" value="1"/>
</dbReference>
<keyword evidence="4" id="KW-0460">Magnesium</keyword>
<dbReference type="GO" id="GO:0016787">
    <property type="term" value="F:hydrolase activity"/>
    <property type="evidence" value="ECO:0007669"/>
    <property type="project" value="UniProtKB-ARBA"/>
</dbReference>
<dbReference type="GO" id="GO:0006307">
    <property type="term" value="P:DNA alkylation repair"/>
    <property type="evidence" value="ECO:0007669"/>
    <property type="project" value="InterPro"/>
</dbReference>
<keyword evidence="11" id="KW-1185">Reference proteome</keyword>
<dbReference type="Proteomes" id="UP000195442">
    <property type="component" value="Unassembled WGS sequence"/>
</dbReference>
<dbReference type="InterPro" id="IPR032854">
    <property type="entry name" value="ALKBH3"/>
</dbReference>
<dbReference type="Gene3D" id="2.60.120.590">
    <property type="entry name" value="Alpha-ketoglutarate-dependent dioxygenase AlkB-like"/>
    <property type="match status" value="1"/>
</dbReference>
<keyword evidence="5" id="KW-0223">Dioxygenase</keyword>
<comment type="cofactor">
    <cofactor evidence="1">
        <name>Fe(2+)</name>
        <dbReference type="ChEBI" id="CHEBI:29033"/>
    </cofactor>
</comment>
<feature type="domain" description="Fe2OG dioxygenase" evidence="9">
    <location>
        <begin position="109"/>
        <end position="206"/>
    </location>
</feature>
<reference evidence="11" key="1">
    <citation type="submission" date="2017-02" db="EMBL/GenBank/DDBJ databases">
        <authorList>
            <person name="Daims H."/>
        </authorList>
    </citation>
    <scope>NUCLEOTIDE SEQUENCE [LARGE SCALE GENOMIC DNA]</scope>
</reference>
<accession>A0A1R4HB45</accession>
<dbReference type="InterPro" id="IPR037151">
    <property type="entry name" value="AlkB-like_sf"/>
</dbReference>
<evidence type="ECO:0000256" key="6">
    <source>
        <dbReference type="ARBA" id="ARBA00023002"/>
    </source>
</evidence>
<name>A0A1R4HB45_9GAMM</name>
<dbReference type="Pfam" id="PF13532">
    <property type="entry name" value="2OG-FeII_Oxy_2"/>
    <property type="match status" value="1"/>
</dbReference>
<evidence type="ECO:0000256" key="8">
    <source>
        <dbReference type="ARBA" id="ARBA00023204"/>
    </source>
</evidence>
<keyword evidence="3" id="KW-0227">DNA damage</keyword>
<dbReference type="SUPFAM" id="SSF51197">
    <property type="entry name" value="Clavaminate synthase-like"/>
    <property type="match status" value="1"/>
</dbReference>
<evidence type="ECO:0000313" key="11">
    <source>
        <dbReference type="Proteomes" id="UP000195442"/>
    </source>
</evidence>